<dbReference type="Pfam" id="PF00271">
    <property type="entry name" value="Helicase_C"/>
    <property type="match status" value="1"/>
</dbReference>
<feature type="compositionally biased region" description="Polar residues" evidence="10">
    <location>
        <begin position="250"/>
        <end position="272"/>
    </location>
</feature>
<dbReference type="CDD" id="cd18007">
    <property type="entry name" value="DEXHc_ATRX-like"/>
    <property type="match status" value="1"/>
</dbReference>
<proteinExistence type="inferred from homology"/>
<evidence type="ECO:0000259" key="12">
    <source>
        <dbReference type="PROSITE" id="PS51194"/>
    </source>
</evidence>
<keyword evidence="3" id="KW-0547">Nucleotide-binding</keyword>
<feature type="compositionally biased region" description="Polar residues" evidence="10">
    <location>
        <begin position="997"/>
        <end position="1009"/>
    </location>
</feature>
<feature type="compositionally biased region" description="Low complexity" evidence="10">
    <location>
        <begin position="152"/>
        <end position="176"/>
    </location>
</feature>
<evidence type="ECO:0000256" key="5">
    <source>
        <dbReference type="ARBA" id="ARBA00022806"/>
    </source>
</evidence>
<feature type="region of interest" description="Disordered" evidence="10">
    <location>
        <begin position="2022"/>
        <end position="2080"/>
    </location>
</feature>
<comment type="subcellular location">
    <subcellularLocation>
        <location evidence="1">Nucleus</location>
    </subcellularLocation>
</comment>
<dbReference type="InterPro" id="IPR049730">
    <property type="entry name" value="SNF2/RAD54-like_C"/>
</dbReference>
<feature type="region of interest" description="Disordered" evidence="10">
    <location>
        <begin position="130"/>
        <end position="289"/>
    </location>
</feature>
<keyword evidence="4" id="KW-0378">Hydrolase</keyword>
<dbReference type="Gene3D" id="3.40.50.300">
    <property type="entry name" value="P-loop containing nucleotide triphosphate hydrolases"/>
    <property type="match status" value="1"/>
</dbReference>
<evidence type="ECO:0000256" key="9">
    <source>
        <dbReference type="SAM" id="Coils"/>
    </source>
</evidence>
<feature type="region of interest" description="Disordered" evidence="10">
    <location>
        <begin position="923"/>
        <end position="1079"/>
    </location>
</feature>
<dbReference type="Gene3D" id="3.40.50.10810">
    <property type="entry name" value="Tandem AAA-ATPase domain"/>
    <property type="match status" value="1"/>
</dbReference>
<feature type="compositionally biased region" description="Acidic residues" evidence="10">
    <location>
        <begin position="947"/>
        <end position="985"/>
    </location>
</feature>
<dbReference type="InterPro" id="IPR038718">
    <property type="entry name" value="SNF2-like_sf"/>
</dbReference>
<dbReference type="InterPro" id="IPR000330">
    <property type="entry name" value="SNF2_N"/>
</dbReference>
<sequence>MATNTMDDPWDWTVGRVCQELTTTQRSWQPRIFNPPDLDVLRKSLQDHIMNGQALLTQVNNWRDVGRLFDVHVPNRQYWLLEAITEFRFRSPQYLSRYTAPFSGSRNALQCQHAIDSLQALSDNLDVSTKRAEQRRLQPWPSQLRQARLAEAKAPSSTSTSASSPALSVSASPSFANLTSSKGTPINATNSNDGDQLLSASPDSSDTELEAEQPVPQNIRDQNLNSSSDSSGHMVTDDEAEQLVPRDRSSSPMVSDNESEQLVPQDGSNSPMVTEHEAEQLPRDRSSSPMITDNEAEQLVPQDGSNSPMAIDDEAGQLVPQVESIGLAPASQQKVKPDAVKKPPKRLAFGMLTKVSEIDPDRNRDIPTYDDDILGLNIPDPNLVGRKIIAPQLIDKDEWLNPQAALADENASHQSDIEAAEQLHREASIQGHASDIPNVSAVNNRAGASRRRHRRARPAQYLAKNKLPVDDIFYEGVAFGADLPVSSIEPNDKYFSHTNPGKYPPGQIRYVNRMIRNFMLSKQVLDRTRRATGLHFSSDLLAVDIQRDAHGELIPEPFVDPAIFDVEGEPCVSEANEQPLEKIAVRAEYSLKGEDLVLDEPVSLQETAVHAEYSLKGEDLVLDELVQPEPGMKVALEASESHDVELEDHGQDDEPYTFFTAIRTYYEGNGTYGLMTWRTTPSFTLYYKTPNGEVRARREKVADWAELMGDKDPRKFSALSALELIGLREEREPEYYLHWQNKLGDGTVVGPNTVSGNYTVLLDGTRLEKTIPKKFLKSDEEYDTATWNEILRERGETQRRLARQRSRLLTMMEINAIFDQATRSAINTWTVLKLPKHTRDSYRIWMKSRKRRTKRVQIKAAEKNIQRLEDRLARMRNEVTAIPWSSAAQALRGCRNIEPTVFDIQFLKWMCNLLANPICPAKPDTPQSNSGQKSKAVATSADKAKDDADDYMGDFLVSDDDSEFEWAGEEEQVVENMEDSDDELDKGDRPSKDRTSSSHNLGNSVNTPVRKSGIAKRTSEVIDLTESPPAAPTSANDPNVIDLTTPSKKAPTSRPRLKQTSQGVSPLAIGDGSKSGPPSYNNPLAIDEFSYEHWEKELDRDRLMIKIFYNLKKPRSLLRLFERYSKDELWQRTQPIIVALQHGADHLNGMKTSTFDHFTEVIQLSLIYIECKHYPWGRELCYEELDVVTTSRGSWWGQFHKCCSRIDGYLNPPTPGPQSPLPLGKIDTIKKREYVEIDDDDEEPTKRRRIRAADNDDDFPDFIPSPSSTRKRPVVEDANAREARTKNKQRLAEQEQRRATLKAKLAKSGNTLGQGTTKHMINDSAALDQGHVFVNEEIGRRIKQHQVEGVRFMWNQVVAVTNESSMQGCLLAHTMGLGKTMQVITLLVAIVEAASSSDPSISSQIPSSLKGRLRILILCPPGLIDNWMDEFLAWTPGVVLGDFWKLSSLSVVADRLQSISDWHKAGGVLICGYEMFRNLVQNKATAVRLAPLTMGEHEKVLEQLTSGPDIVIADEAHKLKNAKSGLASAASQFRTKCRIALTGSPLANNVEEYHSMIDFVQPGYLGPAREFRSKFKEPIERRNSRRMLTVLNEELALKVQRADLTVLKNDLPPKKEFVMSVPLTELQRKVYSLYVQSLSVRDDEMTKDGEVKQATIWSWLAMLSLLCNHPHCFNSKIHEENEAPSKQSTSINEALSKQDSPDNATDDDHAAQMIDVPVAKAGLSAAFVEEVTRLFEAEDLNEVNLSNKVKVLCQILDAAKEAGDKTLVFSSSIPTLNFLETLFKGQGRSMARLDGTTAMVKRQRLVKNFNTGSDDIFLISTTAGGLGLNLQSANRVVIFDFKYNPIQEEQAVGRAYRIGQLKPTFVYRFVCGGTFEDNIHNKTLFKSQLASRVVDKKRVQSMAKKSFGDFLFQPKVLTQQDLSGFRGMDPAVLDKILASQDQTATIFSIVQTDSFQVDEEYDHTPEELAEIKRQRGEMDLQRHAEKTKTHLPTSSLAKPSPPLAPQYPVQDLDSTLNRSIPSAMSQPQLTGPGSVNNGKQTPILPPAPRYAPGTGGPRTPQGGPASFFGSGSGSTSSAQIKNRPIMGAGTSFESAASIPYGDAANFQEPRRASDIGARLGAQDAIDQSVPTSSSNGQRPRIRPQKTTDLWPVLRDVYQSNVPNDLPMSQIPIDVHQRSRDIARDIPNMVNTRIPEDSARMKLCMQKAFDVLRSDTHKGRQLIESKLSIADFVDDLIKQFPPSNTQQTSMFHAMKSQFSSSPYRGPNTPVNGKQNRTASHNVREDDAEAMAEIDRKRKAKGDLPLIKPHKKSHVSDGSPR</sequence>
<dbReference type="EMBL" id="JAZHXI010000002">
    <property type="protein sequence ID" value="KAL2074694.1"/>
    <property type="molecule type" value="Genomic_DNA"/>
</dbReference>
<protein>
    <submittedName>
        <fullName evidence="13">Uncharacterized protein</fullName>
    </submittedName>
</protein>
<evidence type="ECO:0000256" key="10">
    <source>
        <dbReference type="SAM" id="MobiDB-lite"/>
    </source>
</evidence>
<name>A0ABR4CXQ8_9HELO</name>
<comment type="caution">
    <text evidence="13">The sequence shown here is derived from an EMBL/GenBank/DDBJ whole genome shotgun (WGS) entry which is preliminary data.</text>
</comment>
<dbReference type="PANTHER" id="PTHR45797:SF1">
    <property type="entry name" value="HELICASE ARIP4"/>
    <property type="match status" value="1"/>
</dbReference>
<reference evidence="13 14" key="1">
    <citation type="journal article" date="2024" name="Commun. Biol.">
        <title>Comparative genomic analysis of thermophilic fungi reveals convergent evolutionary adaptations and gene losses.</title>
        <authorList>
            <person name="Steindorff A.S."/>
            <person name="Aguilar-Pontes M.V."/>
            <person name="Robinson A.J."/>
            <person name="Andreopoulos B."/>
            <person name="LaButti K."/>
            <person name="Kuo A."/>
            <person name="Mondo S."/>
            <person name="Riley R."/>
            <person name="Otillar R."/>
            <person name="Haridas S."/>
            <person name="Lipzen A."/>
            <person name="Grimwood J."/>
            <person name="Schmutz J."/>
            <person name="Clum A."/>
            <person name="Reid I.D."/>
            <person name="Moisan M.C."/>
            <person name="Butler G."/>
            <person name="Nguyen T.T.M."/>
            <person name="Dewar K."/>
            <person name="Conant G."/>
            <person name="Drula E."/>
            <person name="Henrissat B."/>
            <person name="Hansel C."/>
            <person name="Singer S."/>
            <person name="Hutchinson M.I."/>
            <person name="de Vries R.P."/>
            <person name="Natvig D.O."/>
            <person name="Powell A.J."/>
            <person name="Tsang A."/>
            <person name="Grigoriev I.V."/>
        </authorList>
    </citation>
    <scope>NUCLEOTIDE SEQUENCE [LARGE SCALE GENOMIC DNA]</scope>
    <source>
        <strain evidence="13 14">CBS 494.80</strain>
    </source>
</reference>
<dbReference type="PROSITE" id="PS51194">
    <property type="entry name" value="HELICASE_CTER"/>
    <property type="match status" value="1"/>
</dbReference>
<feature type="domain" description="Helicase C-terminal" evidence="12">
    <location>
        <begin position="1751"/>
        <end position="1923"/>
    </location>
</feature>
<evidence type="ECO:0000256" key="2">
    <source>
        <dbReference type="ARBA" id="ARBA00007025"/>
    </source>
</evidence>
<keyword evidence="14" id="KW-1185">Reference proteome</keyword>
<evidence type="ECO:0000256" key="1">
    <source>
        <dbReference type="ARBA" id="ARBA00004123"/>
    </source>
</evidence>
<feature type="domain" description="Helicase ATP-binding" evidence="11">
    <location>
        <begin position="1360"/>
        <end position="1563"/>
    </location>
</feature>
<evidence type="ECO:0000256" key="6">
    <source>
        <dbReference type="ARBA" id="ARBA00022840"/>
    </source>
</evidence>
<feature type="compositionally biased region" description="Polar residues" evidence="10">
    <location>
        <begin position="2022"/>
        <end position="2040"/>
    </location>
</feature>
<dbReference type="InterPro" id="IPR056026">
    <property type="entry name" value="DUF7607"/>
</dbReference>
<dbReference type="Pfam" id="PF24580">
    <property type="entry name" value="DUF7607"/>
    <property type="match status" value="1"/>
</dbReference>
<dbReference type="InterPro" id="IPR027417">
    <property type="entry name" value="P-loop_NTPase"/>
</dbReference>
<feature type="region of interest" description="Disordered" evidence="10">
    <location>
        <begin position="1680"/>
        <end position="1708"/>
    </location>
</feature>
<feature type="region of interest" description="Disordered" evidence="10">
    <location>
        <begin position="2256"/>
        <end position="2319"/>
    </location>
</feature>
<dbReference type="PANTHER" id="PTHR45797">
    <property type="entry name" value="RAD54-LIKE"/>
    <property type="match status" value="1"/>
</dbReference>
<evidence type="ECO:0000256" key="7">
    <source>
        <dbReference type="ARBA" id="ARBA00023125"/>
    </source>
</evidence>
<evidence type="ECO:0000256" key="4">
    <source>
        <dbReference type="ARBA" id="ARBA00022801"/>
    </source>
</evidence>
<evidence type="ECO:0000256" key="8">
    <source>
        <dbReference type="ARBA" id="ARBA00023242"/>
    </source>
</evidence>
<gene>
    <name evidence="13" type="ORF">VTL71DRAFT_8473</name>
</gene>
<feature type="compositionally biased region" description="Low complexity" evidence="10">
    <location>
        <begin position="2057"/>
        <end position="2079"/>
    </location>
</feature>
<accession>A0ABR4CXQ8</accession>
<evidence type="ECO:0000259" key="11">
    <source>
        <dbReference type="PROSITE" id="PS51192"/>
    </source>
</evidence>
<dbReference type="Pfam" id="PF00176">
    <property type="entry name" value="SNF2-rel_dom"/>
    <property type="match status" value="1"/>
</dbReference>
<evidence type="ECO:0000313" key="13">
    <source>
        <dbReference type="EMBL" id="KAL2074694.1"/>
    </source>
</evidence>
<dbReference type="SMART" id="SM00490">
    <property type="entry name" value="HELICc"/>
    <property type="match status" value="1"/>
</dbReference>
<evidence type="ECO:0000256" key="3">
    <source>
        <dbReference type="ARBA" id="ARBA00022741"/>
    </source>
</evidence>
<keyword evidence="7" id="KW-0238">DNA-binding</keyword>
<feature type="compositionally biased region" description="Polar residues" evidence="10">
    <location>
        <begin position="2256"/>
        <end position="2279"/>
    </location>
</feature>
<keyword evidence="6" id="KW-0067">ATP-binding</keyword>
<feature type="region of interest" description="Disordered" evidence="10">
    <location>
        <begin position="2121"/>
        <end position="2143"/>
    </location>
</feature>
<feature type="region of interest" description="Disordered" evidence="10">
    <location>
        <begin position="1981"/>
        <end position="2010"/>
    </location>
</feature>
<evidence type="ECO:0000313" key="14">
    <source>
        <dbReference type="Proteomes" id="UP001595075"/>
    </source>
</evidence>
<dbReference type="CDD" id="cd18793">
    <property type="entry name" value="SF2_C_SNF"/>
    <property type="match status" value="1"/>
</dbReference>
<dbReference type="InterPro" id="IPR044574">
    <property type="entry name" value="ARIP4-like"/>
</dbReference>
<dbReference type="SMART" id="SM00487">
    <property type="entry name" value="DEXDc"/>
    <property type="match status" value="1"/>
</dbReference>
<feature type="compositionally biased region" description="Polar residues" evidence="10">
    <location>
        <begin position="177"/>
        <end position="204"/>
    </location>
</feature>
<organism evidence="13 14">
    <name type="scientific">Oculimacula yallundae</name>
    <dbReference type="NCBI Taxonomy" id="86028"/>
    <lineage>
        <taxon>Eukaryota</taxon>
        <taxon>Fungi</taxon>
        <taxon>Dikarya</taxon>
        <taxon>Ascomycota</taxon>
        <taxon>Pezizomycotina</taxon>
        <taxon>Leotiomycetes</taxon>
        <taxon>Helotiales</taxon>
        <taxon>Ploettnerulaceae</taxon>
        <taxon>Oculimacula</taxon>
    </lineage>
</organism>
<dbReference type="InterPro" id="IPR014001">
    <property type="entry name" value="Helicase_ATP-bd"/>
</dbReference>
<feature type="compositionally biased region" description="Polar residues" evidence="10">
    <location>
        <begin position="1684"/>
        <end position="1703"/>
    </location>
</feature>
<feature type="region of interest" description="Disordered" evidence="10">
    <location>
        <begin position="1237"/>
        <end position="1294"/>
    </location>
</feature>
<dbReference type="InterPro" id="IPR001650">
    <property type="entry name" value="Helicase_C-like"/>
</dbReference>
<keyword evidence="5" id="KW-0347">Helicase</keyword>
<feature type="compositionally biased region" description="Basic and acidic residues" evidence="10">
    <location>
        <begin position="1273"/>
        <end position="1294"/>
    </location>
</feature>
<feature type="compositionally biased region" description="Polar residues" evidence="10">
    <location>
        <begin position="1033"/>
        <end position="1047"/>
    </location>
</feature>
<feature type="compositionally biased region" description="Basic and acidic residues" evidence="10">
    <location>
        <begin position="986"/>
        <end position="996"/>
    </location>
</feature>
<feature type="compositionally biased region" description="Polar residues" evidence="10">
    <location>
        <begin position="2128"/>
        <end position="2137"/>
    </location>
</feature>
<keyword evidence="9" id="KW-0175">Coiled coil</keyword>
<dbReference type="PROSITE" id="PS51192">
    <property type="entry name" value="HELICASE_ATP_BIND_1"/>
    <property type="match status" value="1"/>
</dbReference>
<feature type="compositionally biased region" description="Basic and acidic residues" evidence="10">
    <location>
        <begin position="274"/>
        <end position="286"/>
    </location>
</feature>
<dbReference type="SUPFAM" id="SSF52540">
    <property type="entry name" value="P-loop containing nucleoside triphosphate hydrolases"/>
    <property type="match status" value="2"/>
</dbReference>
<feature type="compositionally biased region" description="Polar residues" evidence="10">
    <location>
        <begin position="215"/>
        <end position="233"/>
    </location>
</feature>
<dbReference type="Proteomes" id="UP001595075">
    <property type="component" value="Unassembled WGS sequence"/>
</dbReference>
<feature type="coiled-coil region" evidence="9">
    <location>
        <begin position="851"/>
        <end position="878"/>
    </location>
</feature>
<keyword evidence="8" id="KW-0539">Nucleus</keyword>
<comment type="similarity">
    <text evidence="2">Belongs to the SNF2/RAD54 helicase family.</text>
</comment>